<sequence length="88" mass="9815">MPLRSESINEELGILSTSPEEPFPVLREFGEGQILLCLQSPKHTLLVSCLTIRVIYSSKRKSSTKLARCVRQLSSINLKSSSIAKKLQ</sequence>
<protein>
    <submittedName>
        <fullName evidence="1">Uncharacterized protein</fullName>
    </submittedName>
</protein>
<evidence type="ECO:0000313" key="1">
    <source>
        <dbReference type="EMBL" id="GFX98775.1"/>
    </source>
</evidence>
<proteinExistence type="predicted"/>
<dbReference type="AlphaFoldDB" id="A0A8X6RYH3"/>
<name>A0A8X6RYH3_TRICX</name>
<keyword evidence="2" id="KW-1185">Reference proteome</keyword>
<comment type="caution">
    <text evidence="1">The sequence shown here is derived from an EMBL/GenBank/DDBJ whole genome shotgun (WGS) entry which is preliminary data.</text>
</comment>
<reference evidence="1" key="1">
    <citation type="submission" date="2020-08" db="EMBL/GenBank/DDBJ databases">
        <title>Multicomponent nature underlies the extraordinary mechanical properties of spider dragline silk.</title>
        <authorList>
            <person name="Kono N."/>
            <person name="Nakamura H."/>
            <person name="Mori M."/>
            <person name="Yoshida Y."/>
            <person name="Ohtoshi R."/>
            <person name="Malay A.D."/>
            <person name="Moran D.A.P."/>
            <person name="Tomita M."/>
            <person name="Numata K."/>
            <person name="Arakawa K."/>
        </authorList>
    </citation>
    <scope>NUCLEOTIDE SEQUENCE</scope>
</reference>
<dbReference type="Proteomes" id="UP000887159">
    <property type="component" value="Unassembled WGS sequence"/>
</dbReference>
<gene>
    <name evidence="1" type="ORF">TNCV_1503511</name>
</gene>
<evidence type="ECO:0000313" key="2">
    <source>
        <dbReference type="Proteomes" id="UP000887159"/>
    </source>
</evidence>
<organism evidence="1 2">
    <name type="scientific">Trichonephila clavipes</name>
    <name type="common">Golden silk orbweaver</name>
    <name type="synonym">Nephila clavipes</name>
    <dbReference type="NCBI Taxonomy" id="2585209"/>
    <lineage>
        <taxon>Eukaryota</taxon>
        <taxon>Metazoa</taxon>
        <taxon>Ecdysozoa</taxon>
        <taxon>Arthropoda</taxon>
        <taxon>Chelicerata</taxon>
        <taxon>Arachnida</taxon>
        <taxon>Araneae</taxon>
        <taxon>Araneomorphae</taxon>
        <taxon>Entelegynae</taxon>
        <taxon>Araneoidea</taxon>
        <taxon>Nephilidae</taxon>
        <taxon>Trichonephila</taxon>
    </lineage>
</organism>
<accession>A0A8X6RYH3</accession>
<dbReference type="EMBL" id="BMAU01021203">
    <property type="protein sequence ID" value="GFX98775.1"/>
    <property type="molecule type" value="Genomic_DNA"/>
</dbReference>